<reference evidence="1" key="1">
    <citation type="submission" date="2023-05" db="EMBL/GenBank/DDBJ databases">
        <authorList>
            <person name="Stuckert A."/>
        </authorList>
    </citation>
    <scope>NUCLEOTIDE SEQUENCE</scope>
</reference>
<dbReference type="Proteomes" id="UP001162483">
    <property type="component" value="Unassembled WGS sequence"/>
</dbReference>
<evidence type="ECO:0000313" key="2">
    <source>
        <dbReference type="Proteomes" id="UP001162483"/>
    </source>
</evidence>
<gene>
    <name evidence="1" type="ORF">SPARVUS_LOCUS4855444</name>
</gene>
<protein>
    <submittedName>
        <fullName evidence="1">Uncharacterized protein</fullName>
    </submittedName>
</protein>
<feature type="non-terminal residue" evidence="1">
    <location>
        <position position="36"/>
    </location>
</feature>
<name>A0ABN9CEM8_9NEOB</name>
<dbReference type="EMBL" id="CATNWA010009534">
    <property type="protein sequence ID" value="CAI9558184.1"/>
    <property type="molecule type" value="Genomic_DNA"/>
</dbReference>
<comment type="caution">
    <text evidence="1">The sequence shown here is derived from an EMBL/GenBank/DDBJ whole genome shotgun (WGS) entry which is preliminary data.</text>
</comment>
<organism evidence="1 2">
    <name type="scientific">Staurois parvus</name>
    <dbReference type="NCBI Taxonomy" id="386267"/>
    <lineage>
        <taxon>Eukaryota</taxon>
        <taxon>Metazoa</taxon>
        <taxon>Chordata</taxon>
        <taxon>Craniata</taxon>
        <taxon>Vertebrata</taxon>
        <taxon>Euteleostomi</taxon>
        <taxon>Amphibia</taxon>
        <taxon>Batrachia</taxon>
        <taxon>Anura</taxon>
        <taxon>Neobatrachia</taxon>
        <taxon>Ranoidea</taxon>
        <taxon>Ranidae</taxon>
        <taxon>Staurois</taxon>
    </lineage>
</organism>
<proteinExistence type="predicted"/>
<sequence>MSCQSAPCHPPVPTSATHLCPPVPPISAHQFQLSVP</sequence>
<keyword evidence="2" id="KW-1185">Reference proteome</keyword>
<accession>A0ABN9CEM8</accession>
<evidence type="ECO:0000313" key="1">
    <source>
        <dbReference type="EMBL" id="CAI9558184.1"/>
    </source>
</evidence>